<dbReference type="Proteomes" id="UP001642409">
    <property type="component" value="Unassembled WGS sequence"/>
</dbReference>
<dbReference type="EMBL" id="CATOUU010000444">
    <property type="protein sequence ID" value="CAI9929991.1"/>
    <property type="molecule type" value="Genomic_DNA"/>
</dbReference>
<protein>
    <recommendedName>
        <fullName evidence="5">Transmembrane protein</fullName>
    </recommendedName>
</protein>
<keyword evidence="1" id="KW-1133">Transmembrane helix</keyword>
<keyword evidence="4" id="KW-1185">Reference proteome</keyword>
<keyword evidence="1" id="KW-0472">Membrane</keyword>
<reference evidence="3 4" key="2">
    <citation type="submission" date="2024-07" db="EMBL/GenBank/DDBJ databases">
        <authorList>
            <person name="Akdeniz Z."/>
        </authorList>
    </citation>
    <scope>NUCLEOTIDE SEQUENCE [LARGE SCALE GENOMIC DNA]</scope>
</reference>
<sequence length="383" mass="44551">MLVVCVSYQLQHTLCAQPNIILRDQQVQNISLKKEVSVVVGIQVPETIYTEVGSTLFSQISFQGTDLNNDCMIFFNNVNNNELYAIYKMHDEFLQFQVEISEKENIERPFIYINITSICDMELEFVAAAVQQFNGPVGTLTHLSPQNTFLAHKHEKGVNKWVQFDFDPDDSLIIFVCSSPVSLNIVWFDCSYSYGSMYINVSQYNYYPDYIYYSLETVVQGDKLIKADITDIYEVGINDKKEARLTIFHPLHYQLSENISIQYQFEVTQIDSGVIICFTEKFEFPEDALCNLKITTTGKFKITPEMKHILVQTSEQYSSVEFQVSEIYKDKKNNYWIIWVVISIVLIVLVVILLAFFYIRRKNYNKIEDKVQQSNEILIDSYK</sequence>
<reference evidence="2" key="1">
    <citation type="submission" date="2023-06" db="EMBL/GenBank/DDBJ databases">
        <authorList>
            <person name="Kurt Z."/>
        </authorList>
    </citation>
    <scope>NUCLEOTIDE SEQUENCE</scope>
</reference>
<evidence type="ECO:0008006" key="5">
    <source>
        <dbReference type="Google" id="ProtNLM"/>
    </source>
</evidence>
<proteinExistence type="predicted"/>
<name>A0AA86P3G2_9EUKA</name>
<accession>A0AA86P3G2</accession>
<evidence type="ECO:0000313" key="2">
    <source>
        <dbReference type="EMBL" id="CAI9929991.1"/>
    </source>
</evidence>
<comment type="caution">
    <text evidence="2">The sequence shown here is derived from an EMBL/GenBank/DDBJ whole genome shotgun (WGS) entry which is preliminary data.</text>
</comment>
<evidence type="ECO:0000313" key="4">
    <source>
        <dbReference type="Proteomes" id="UP001642409"/>
    </source>
</evidence>
<evidence type="ECO:0000313" key="3">
    <source>
        <dbReference type="EMBL" id="CAL6015692.1"/>
    </source>
</evidence>
<feature type="transmembrane region" description="Helical" evidence="1">
    <location>
        <begin position="336"/>
        <end position="359"/>
    </location>
</feature>
<organism evidence="2">
    <name type="scientific">Hexamita inflata</name>
    <dbReference type="NCBI Taxonomy" id="28002"/>
    <lineage>
        <taxon>Eukaryota</taxon>
        <taxon>Metamonada</taxon>
        <taxon>Diplomonadida</taxon>
        <taxon>Hexamitidae</taxon>
        <taxon>Hexamitinae</taxon>
        <taxon>Hexamita</taxon>
    </lineage>
</organism>
<gene>
    <name evidence="2" type="ORF">HINF_LOCUS17636</name>
    <name evidence="3" type="ORF">HINF_LOCUS25080</name>
</gene>
<dbReference type="EMBL" id="CAXDID020000074">
    <property type="protein sequence ID" value="CAL6015692.1"/>
    <property type="molecule type" value="Genomic_DNA"/>
</dbReference>
<evidence type="ECO:0000256" key="1">
    <source>
        <dbReference type="SAM" id="Phobius"/>
    </source>
</evidence>
<keyword evidence="1" id="KW-0812">Transmembrane</keyword>
<dbReference type="AlphaFoldDB" id="A0AA86P3G2"/>